<reference evidence="1 4" key="2">
    <citation type="journal article" date="2012" name="J. Bacteriol.">
        <title>Complete Genome Sequence of Helicobacter cinaedi Type Strain ATCC BAA-847.</title>
        <authorList>
            <person name="Miyoshi-Akiyama T."/>
            <person name="Takeshita N."/>
            <person name="Ohmagari N."/>
            <person name="Kirikae T."/>
        </authorList>
    </citation>
    <scope>NUCLEOTIDE SEQUENCE [LARGE SCALE GENOMIC DNA]</scope>
    <source>
        <strain evidence="1 4">ATCC BAA-847</strain>
    </source>
</reference>
<reference evidence="1" key="3">
    <citation type="submission" date="2012-07" db="EMBL/GenBank/DDBJ databases">
        <authorList>
            <person name="Akiyama T."/>
            <person name="Takeshita N."/>
            <person name="Ohmagari N."/>
            <person name="Kirikae T."/>
        </authorList>
    </citation>
    <scope>NUCLEOTIDE SEQUENCE</scope>
    <source>
        <strain evidence="1">ATCC BAA-847</strain>
    </source>
</reference>
<dbReference type="Gene3D" id="3.40.50.300">
    <property type="entry name" value="P-loop containing nucleotide triphosphate hydrolases"/>
    <property type="match status" value="1"/>
</dbReference>
<dbReference type="KEGG" id="hcb:HCBAA847_1618"/>
<dbReference type="SUPFAM" id="SSF52540">
    <property type="entry name" value="P-loop containing nucleoside triphosphate hydrolases"/>
    <property type="match status" value="1"/>
</dbReference>
<evidence type="ECO:0000313" key="3">
    <source>
        <dbReference type="Proteomes" id="UP000005755"/>
    </source>
</evidence>
<name>A0AAI8QHL0_9HELI</name>
<evidence type="ECO:0000313" key="2">
    <source>
        <dbReference type="EMBL" id="EFR45467.1"/>
    </source>
</evidence>
<protein>
    <recommendedName>
        <fullName evidence="5">Helicase/UvrB N-terminal domain-containing protein</fullName>
    </recommendedName>
</protein>
<dbReference type="EMBL" id="AP012492">
    <property type="protein sequence ID" value="BAM32848.1"/>
    <property type="molecule type" value="Genomic_DNA"/>
</dbReference>
<gene>
    <name evidence="1" type="ORF">HCBAA847_1618</name>
    <name evidence="2" type="ORF">HCCG_00013</name>
</gene>
<evidence type="ECO:0000313" key="4">
    <source>
        <dbReference type="Proteomes" id="UP000006036"/>
    </source>
</evidence>
<keyword evidence="3" id="KW-1185">Reference proteome</keyword>
<dbReference type="Proteomes" id="UP000006036">
    <property type="component" value="Chromosome 1"/>
</dbReference>
<evidence type="ECO:0000313" key="1">
    <source>
        <dbReference type="EMBL" id="BAM32848.1"/>
    </source>
</evidence>
<accession>A0AAI8QHL0</accession>
<dbReference type="EMBL" id="DS990391">
    <property type="protein sequence ID" value="EFR45467.1"/>
    <property type="molecule type" value="Genomic_DNA"/>
</dbReference>
<reference evidence="2" key="1">
    <citation type="submission" date="2008-08" db="EMBL/GenBank/DDBJ databases">
        <title>Annotation of Helicobacter cinaedi strain CCUG 18818.</title>
        <authorList>
            <consortium name="The Broad Institute Genome Sequencing Platform"/>
            <person name="Fox J.G."/>
            <person name="Shen Z."/>
            <person name="Charoenlap N."/>
            <person name="Schauer D.B."/>
            <person name="Ward D."/>
            <person name="Mehta T."/>
            <person name="Young S."/>
            <person name="Jaffe D."/>
            <person name="Gnerre S."/>
            <person name="Berlin A."/>
            <person name="Heiman D."/>
            <person name="Hepburn T."/>
            <person name="Shea T."/>
            <person name="Sykes S."/>
            <person name="Alvarado L."/>
            <person name="Kodira C."/>
            <person name="Borodovsky M."/>
            <person name="Lander E."/>
            <person name="Galagan J."/>
            <person name="Nusbaum C."/>
            <person name="Birren B."/>
        </authorList>
    </citation>
    <scope>NUCLEOTIDE SEQUENCE</scope>
    <source>
        <strain evidence="2">CCUG 18818</strain>
    </source>
</reference>
<dbReference type="AlphaFoldDB" id="A0AAI8QHL0"/>
<dbReference type="Proteomes" id="UP000005755">
    <property type="component" value="Unassembled WGS sequence"/>
</dbReference>
<evidence type="ECO:0008006" key="5">
    <source>
        <dbReference type="Google" id="ProtNLM"/>
    </source>
</evidence>
<organism evidence="1 4">
    <name type="scientific">Helicobacter cinaedi CCUG 18818 = ATCC BAA-847</name>
    <dbReference type="NCBI Taxonomy" id="537971"/>
    <lineage>
        <taxon>Bacteria</taxon>
        <taxon>Pseudomonadati</taxon>
        <taxon>Campylobacterota</taxon>
        <taxon>Epsilonproteobacteria</taxon>
        <taxon>Campylobacterales</taxon>
        <taxon>Helicobacteraceae</taxon>
        <taxon>Helicobacter</taxon>
    </lineage>
</organism>
<sequence>MRVYKPLQKSLANSNEEALQKTINEKGFIDEKTLQSYKPNTPLNKILQDLCEKQLIFYRIDRDPQDDVFYQLAGEFLSGNVKAKYERVQSLIKQKQEGTFIGFPKPHLDLNQTALALKEAFHSYLYYEDIETSFGAKFVPIKYYEDFIKESFFNDPTKAIVKVSFLNGAYSLEKFKILREDFNDGEIVLKEVEASDYDFNEVGLNLEILREDTSTMFAKESFIENVLNGKSLEVYHFEPHPHEKDKKIKVSESISTKIALEKAEILKESFSNFCFSSKERRETIEKIYNETINVFTHKRFNYGNFLETPHLNKEITLMTHQKNAAFKAIFKNSLLLDHQVGAGKTLAGIAIVMDQIRMNLIKKALILVPNHLSVQWGEDLKELIQMQIF</sequence>
<dbReference type="InterPro" id="IPR027417">
    <property type="entry name" value="P-loop_NTPase"/>
</dbReference>
<proteinExistence type="predicted"/>
<reference evidence="3" key="4">
    <citation type="journal article" date="2014" name="Genome Announc.">
        <title>Draft genome sequences of six enterohepatic helicobacter species isolated from humans and one from rhesus macaques.</title>
        <authorList>
            <person name="Shen Z."/>
            <person name="Sheh A."/>
            <person name="Young S.K."/>
            <person name="Abouelliel A."/>
            <person name="Ward D.V."/>
            <person name="Earl A.M."/>
            <person name="Fox J.G."/>
        </authorList>
    </citation>
    <scope>NUCLEOTIDE SEQUENCE [LARGE SCALE GENOMIC DNA]</scope>
    <source>
        <strain evidence="3">CCUG 18818</strain>
    </source>
</reference>
<dbReference type="RefSeq" id="WP_002955290.1">
    <property type="nucleotide sequence ID" value="NC_020555.1"/>
</dbReference>